<name>A0AAD9XUP8_COLKA</name>
<organism evidence="2 3">
    <name type="scientific">Colletotrichum kahawae</name>
    <name type="common">Coffee berry disease fungus</name>
    <dbReference type="NCBI Taxonomy" id="34407"/>
    <lineage>
        <taxon>Eukaryota</taxon>
        <taxon>Fungi</taxon>
        <taxon>Dikarya</taxon>
        <taxon>Ascomycota</taxon>
        <taxon>Pezizomycotina</taxon>
        <taxon>Sordariomycetes</taxon>
        <taxon>Hypocreomycetidae</taxon>
        <taxon>Glomerellales</taxon>
        <taxon>Glomerellaceae</taxon>
        <taxon>Colletotrichum</taxon>
        <taxon>Colletotrichum gloeosporioides species complex</taxon>
    </lineage>
</organism>
<dbReference type="AlphaFoldDB" id="A0AAD9XUP8"/>
<evidence type="ECO:0000313" key="3">
    <source>
        <dbReference type="Proteomes" id="UP001281614"/>
    </source>
</evidence>
<evidence type="ECO:0000313" key="2">
    <source>
        <dbReference type="EMBL" id="KAK2728184.1"/>
    </source>
</evidence>
<comment type="caution">
    <text evidence="2">The sequence shown here is derived from an EMBL/GenBank/DDBJ whole genome shotgun (WGS) entry which is preliminary data.</text>
</comment>
<protein>
    <submittedName>
        <fullName evidence="2">Uncharacterized protein</fullName>
    </submittedName>
</protein>
<dbReference type="Proteomes" id="UP001281614">
    <property type="component" value="Unassembled WGS sequence"/>
</dbReference>
<proteinExistence type="predicted"/>
<evidence type="ECO:0000256" key="1">
    <source>
        <dbReference type="SAM" id="MobiDB-lite"/>
    </source>
</evidence>
<gene>
    <name evidence="2" type="ORF">CKAH01_11283</name>
</gene>
<sequence length="97" mass="10922">MGFRTVFCNLIEDIKNDTETFADVLFNKKHSRRHPRPPPNVFYCVGCGPNGFVYEDHPDVIDPSPPYSPPSYSPPPPYSPLSHSPPPPYYSSAREAD</sequence>
<keyword evidence="3" id="KW-1185">Reference proteome</keyword>
<reference evidence="2" key="1">
    <citation type="submission" date="2023-02" db="EMBL/GenBank/DDBJ databases">
        <title>Colletotrichum kahawae CIFC_Que2 genome sequencing and assembly.</title>
        <authorList>
            <person name="Baroncelli R."/>
        </authorList>
    </citation>
    <scope>NUCLEOTIDE SEQUENCE</scope>
    <source>
        <strain evidence="2">CIFC_Que2</strain>
    </source>
</reference>
<feature type="compositionally biased region" description="Pro residues" evidence="1">
    <location>
        <begin position="63"/>
        <end position="89"/>
    </location>
</feature>
<accession>A0AAD9XUP8</accession>
<dbReference type="EMBL" id="VYYT01000886">
    <property type="protein sequence ID" value="KAK2728184.1"/>
    <property type="molecule type" value="Genomic_DNA"/>
</dbReference>
<feature type="region of interest" description="Disordered" evidence="1">
    <location>
        <begin position="56"/>
        <end position="97"/>
    </location>
</feature>